<keyword evidence="6" id="KW-1185">Reference proteome</keyword>
<dbReference type="GO" id="GO:0016787">
    <property type="term" value="F:hydrolase activity"/>
    <property type="evidence" value="ECO:0007669"/>
    <property type="project" value="UniProtKB-KW"/>
</dbReference>
<keyword evidence="2" id="KW-0058">Aromatic hydrocarbons catabolism</keyword>
<dbReference type="SUPFAM" id="SSF53474">
    <property type="entry name" value="alpha/beta-Hydrolases"/>
    <property type="match status" value="1"/>
</dbReference>
<evidence type="ECO:0000256" key="1">
    <source>
        <dbReference type="ARBA" id="ARBA00010088"/>
    </source>
</evidence>
<dbReference type="Pfam" id="PF06441">
    <property type="entry name" value="EHN"/>
    <property type="match status" value="1"/>
</dbReference>
<dbReference type="Proteomes" id="UP001550628">
    <property type="component" value="Unassembled WGS sequence"/>
</dbReference>
<evidence type="ECO:0000256" key="2">
    <source>
        <dbReference type="ARBA" id="ARBA00022797"/>
    </source>
</evidence>
<dbReference type="EMBL" id="JBEYBF010000040">
    <property type="protein sequence ID" value="MEU1956573.1"/>
    <property type="molecule type" value="Genomic_DNA"/>
</dbReference>
<dbReference type="InterPro" id="IPR010497">
    <property type="entry name" value="Epoxide_hydro_N"/>
</dbReference>
<dbReference type="RefSeq" id="WP_356958906.1">
    <property type="nucleotide sequence ID" value="NZ_JBEYBD010000020.1"/>
</dbReference>
<reference evidence="5 6" key="1">
    <citation type="submission" date="2024-06" db="EMBL/GenBank/DDBJ databases">
        <title>The Natural Products Discovery Center: Release of the First 8490 Sequenced Strains for Exploring Actinobacteria Biosynthetic Diversity.</title>
        <authorList>
            <person name="Kalkreuter E."/>
            <person name="Kautsar S.A."/>
            <person name="Yang D."/>
            <person name="Bader C.D."/>
            <person name="Teijaro C.N."/>
            <person name="Fluegel L."/>
            <person name="Davis C.M."/>
            <person name="Simpson J.R."/>
            <person name="Lauterbach L."/>
            <person name="Steele A.D."/>
            <person name="Gui C."/>
            <person name="Meng S."/>
            <person name="Li G."/>
            <person name="Viehrig K."/>
            <person name="Ye F."/>
            <person name="Su P."/>
            <person name="Kiefer A.F."/>
            <person name="Nichols A."/>
            <person name="Cepeda A.J."/>
            <person name="Yan W."/>
            <person name="Fan B."/>
            <person name="Jiang Y."/>
            <person name="Adhikari A."/>
            <person name="Zheng C.-J."/>
            <person name="Schuster L."/>
            <person name="Cowan T.M."/>
            <person name="Smanski M.J."/>
            <person name="Chevrette M.G."/>
            <person name="De Carvalho L.P.S."/>
            <person name="Shen B."/>
        </authorList>
    </citation>
    <scope>NUCLEOTIDE SEQUENCE [LARGE SCALE GENOMIC DNA]</scope>
    <source>
        <strain evidence="5 6">NPDC019708</strain>
    </source>
</reference>
<dbReference type="PANTHER" id="PTHR21661">
    <property type="entry name" value="EPOXIDE HYDROLASE 1-RELATED"/>
    <property type="match status" value="1"/>
</dbReference>
<dbReference type="PRINTS" id="PR00412">
    <property type="entry name" value="EPOXHYDRLASE"/>
</dbReference>
<dbReference type="PROSITE" id="PS51257">
    <property type="entry name" value="PROKAR_LIPOPROTEIN"/>
    <property type="match status" value="1"/>
</dbReference>
<protein>
    <submittedName>
        <fullName evidence="5">Epoxide hydrolase family protein</fullName>
    </submittedName>
</protein>
<name>A0ABV2X0C9_9NOCA</name>
<organism evidence="5 6">
    <name type="scientific">Nocardia rhamnosiphila</name>
    <dbReference type="NCBI Taxonomy" id="426716"/>
    <lineage>
        <taxon>Bacteria</taxon>
        <taxon>Bacillati</taxon>
        <taxon>Actinomycetota</taxon>
        <taxon>Actinomycetes</taxon>
        <taxon>Mycobacteriales</taxon>
        <taxon>Nocardiaceae</taxon>
        <taxon>Nocardia</taxon>
    </lineage>
</organism>
<dbReference type="PANTHER" id="PTHR21661:SF35">
    <property type="entry name" value="EPOXIDE HYDROLASE"/>
    <property type="match status" value="1"/>
</dbReference>
<evidence type="ECO:0000256" key="3">
    <source>
        <dbReference type="ARBA" id="ARBA00022801"/>
    </source>
</evidence>
<evidence type="ECO:0000313" key="5">
    <source>
        <dbReference type="EMBL" id="MEU1956573.1"/>
    </source>
</evidence>
<sequence length="411" mass="45280">MDGPVRYAALAAIALTLTVTGCTSPTPPVDHRPTPAQETTVNPTAITAFEIHIPQADLDDLTDRLARTRWPNEIADAGTDYGFPLARLRELADYWRTGYDWRAHEAELNELPHFTTEIDGQNIHFVHVRSAKPDALPLILTHGWPGSFLEFLDVIEPLSRDFHLVIPSIPGFGFSGPTHERGWDTTRVAGAWAELMHRLGYERYGAQGGDFGSGISQALGALAPEHVVGVHVNYLPTRPDPAAGLELSETDRARLDKVQYLLANRPPYQALQATAPQTLGYALTDSPVGQLAWIAERFAQWTDPRTPVSDERMLTDVSLYWLTATAASSARLTRESTRGAAPCPVPLGVAVFAHDITQSVRPLAERLYDIRHWSEFDRGGHFAAMEVPELLAADIRAFFLTDLRTGPDGAR</sequence>
<accession>A0ABV2X0C9</accession>
<dbReference type="InterPro" id="IPR016292">
    <property type="entry name" value="Epoxide_hydrolase"/>
</dbReference>
<feature type="domain" description="Epoxide hydrolase N-terminal" evidence="4">
    <location>
        <begin position="46"/>
        <end position="151"/>
    </location>
</feature>
<comment type="similarity">
    <text evidence="1">Belongs to the peptidase S33 family.</text>
</comment>
<gene>
    <name evidence="5" type="ORF">ABZ510_32580</name>
</gene>
<proteinExistence type="inferred from homology"/>
<dbReference type="PIRSF" id="PIRSF001112">
    <property type="entry name" value="Epoxide_hydrolase"/>
    <property type="match status" value="1"/>
</dbReference>
<evidence type="ECO:0000313" key="6">
    <source>
        <dbReference type="Proteomes" id="UP001550628"/>
    </source>
</evidence>
<keyword evidence="3 5" id="KW-0378">Hydrolase</keyword>
<comment type="caution">
    <text evidence="5">The sequence shown here is derived from an EMBL/GenBank/DDBJ whole genome shotgun (WGS) entry which is preliminary data.</text>
</comment>
<evidence type="ECO:0000259" key="4">
    <source>
        <dbReference type="Pfam" id="PF06441"/>
    </source>
</evidence>
<dbReference type="Gene3D" id="3.40.50.1820">
    <property type="entry name" value="alpha/beta hydrolase"/>
    <property type="match status" value="1"/>
</dbReference>
<dbReference type="InterPro" id="IPR029058">
    <property type="entry name" value="AB_hydrolase_fold"/>
</dbReference>
<dbReference type="InterPro" id="IPR000639">
    <property type="entry name" value="Epox_hydrolase-like"/>
</dbReference>